<dbReference type="KEGG" id="rbc:BN938_0542"/>
<accession>A0A060R6M2</accession>
<name>A0A060R6M2_9BACT</name>
<dbReference type="STRING" id="1433126.BN938_0542"/>
<reference evidence="1 2" key="1">
    <citation type="journal article" date="2015" name="Genome Announc.">
        <title>Complete Genome Sequence of the Novel Leech Symbiont Mucinivorans hirudinis M3T.</title>
        <authorList>
            <person name="Nelson M.C."/>
            <person name="Bomar L."/>
            <person name="Graf J."/>
        </authorList>
    </citation>
    <scope>NUCLEOTIDE SEQUENCE [LARGE SCALE GENOMIC DNA]</scope>
    <source>
        <strain evidence="2">M3</strain>
    </source>
</reference>
<proteinExistence type="predicted"/>
<sequence length="241" mass="27925">MQELSSGVISLIHHIKLNEAGWQEKSIQSLIISTIGNHHNDNMPISAEQIFKILTEEVNSNLNRQTFDNEIDKLKNTAKIELTPTGYILAESIYQDFKQQLSEQIDIEEKTYNFFLTLCTTHLPHLIGKSIWDDFKSRLLIPIIKSIGAKTTSWISGKEEIKIEENSVFQHFICNYQSDQDGIRRVIIDFLDFKNEYVKKYILSLRDAYFFIQASSLEPKEVDEIYKSSKTQANLYNTPPK</sequence>
<dbReference type="OrthoDB" id="9121719at2"/>
<dbReference type="AlphaFoldDB" id="A0A060R6M2"/>
<keyword evidence="2" id="KW-1185">Reference proteome</keyword>
<dbReference type="Proteomes" id="UP000027616">
    <property type="component" value="Chromosome I"/>
</dbReference>
<dbReference type="HOGENOM" id="CLU_1150842_0_0_10"/>
<evidence type="ECO:0000313" key="2">
    <source>
        <dbReference type="Proteomes" id="UP000027616"/>
    </source>
</evidence>
<organism evidence="1 2">
    <name type="scientific">Mucinivorans hirudinis</name>
    <dbReference type="NCBI Taxonomy" id="1433126"/>
    <lineage>
        <taxon>Bacteria</taxon>
        <taxon>Pseudomonadati</taxon>
        <taxon>Bacteroidota</taxon>
        <taxon>Bacteroidia</taxon>
        <taxon>Bacteroidales</taxon>
        <taxon>Rikenellaceae</taxon>
        <taxon>Mucinivorans</taxon>
    </lineage>
</organism>
<dbReference type="EMBL" id="HG934468">
    <property type="protein sequence ID" value="CDN30647.1"/>
    <property type="molecule type" value="Genomic_DNA"/>
</dbReference>
<evidence type="ECO:0000313" key="1">
    <source>
        <dbReference type="EMBL" id="CDN30647.1"/>
    </source>
</evidence>
<protein>
    <submittedName>
        <fullName evidence="1">Uncharacterized protein</fullName>
    </submittedName>
</protein>
<gene>
    <name evidence="1" type="ORF">BN938_0542</name>
</gene>